<feature type="non-terminal residue" evidence="1">
    <location>
        <position position="30"/>
    </location>
</feature>
<sequence length="30" mass="3562">MLAKSNEAVVYLSKQYLDINKHLVKQLKTW</sequence>
<name>A0A3B0PSN0_MYCGL</name>
<reference evidence="2" key="1">
    <citation type="submission" date="2018-06" db="EMBL/GenBank/DDBJ databases">
        <authorList>
            <consortium name="Pathogen Informatics"/>
        </authorList>
    </citation>
    <scope>NUCLEOTIDE SEQUENCE [LARGE SCALE GENOMIC DNA]</scope>
    <source>
        <strain evidence="2">NCTC10115</strain>
    </source>
</reference>
<organism evidence="1 2">
    <name type="scientific">Mycoplasmoides gallisepticum</name>
    <name type="common">Mycoplasma gallisepticum</name>
    <dbReference type="NCBI Taxonomy" id="2096"/>
    <lineage>
        <taxon>Bacteria</taxon>
        <taxon>Bacillati</taxon>
        <taxon>Mycoplasmatota</taxon>
        <taxon>Mycoplasmoidales</taxon>
        <taxon>Mycoplasmoidaceae</taxon>
        <taxon>Mycoplasmoides</taxon>
    </lineage>
</organism>
<dbReference type="AlphaFoldDB" id="A0A3B0PSN0"/>
<dbReference type="EMBL" id="LS991952">
    <property type="protein sequence ID" value="SYV94406.1"/>
    <property type="molecule type" value="Genomic_DNA"/>
</dbReference>
<accession>A0A3B0PSN0</accession>
<dbReference type="Proteomes" id="UP000260136">
    <property type="component" value="Chromosome"/>
</dbReference>
<evidence type="ECO:0000313" key="2">
    <source>
        <dbReference type="Proteomes" id="UP000260136"/>
    </source>
</evidence>
<protein>
    <submittedName>
        <fullName evidence="1">Uncharacterized protein</fullName>
    </submittedName>
</protein>
<gene>
    <name evidence="1" type="ORF">NCTC10115_00729</name>
</gene>
<evidence type="ECO:0000313" key="1">
    <source>
        <dbReference type="EMBL" id="SYV94406.1"/>
    </source>
</evidence>
<proteinExistence type="predicted"/>